<dbReference type="KEGG" id="ath:AT3G60700"/>
<reference evidence="2 3" key="1">
    <citation type="submission" date="2019-12" db="EMBL/GenBank/DDBJ databases">
        <authorList>
            <person name="Jiao W.-B."/>
            <person name="Schneeberger K."/>
        </authorList>
    </citation>
    <scope>NUCLEOTIDE SEQUENCE [LARGE SCALE GENOMIC DNA]</scope>
    <source>
        <strain evidence="3">cv. C24</strain>
    </source>
</reference>
<dbReference type="GeneID" id="825241"/>
<dbReference type="Pfam" id="PF06651">
    <property type="entry name" value="DUF1163"/>
    <property type="match status" value="1"/>
</dbReference>
<dbReference type="RefSeq" id="NP_191629.1">
    <property type="nucleotide sequence ID" value="NM_115934.3"/>
</dbReference>
<dbReference type="AlphaFoldDB" id="A0A5S9XMV6"/>
<evidence type="ECO:0000313" key="3">
    <source>
        <dbReference type="Proteomes" id="UP000434276"/>
    </source>
</evidence>
<dbReference type="PANTHER" id="PTHR31125">
    <property type="entry name" value="F20P5.22 PROTEIN-RELATED"/>
    <property type="match status" value="1"/>
</dbReference>
<name>A0A5S9XMV6_ARATH</name>
<proteinExistence type="predicted"/>
<protein>
    <submittedName>
        <fullName evidence="2">Uncharacterized protein</fullName>
    </submittedName>
</protein>
<dbReference type="InterPro" id="IPR009544">
    <property type="entry name" value="DUF1163"/>
</dbReference>
<dbReference type="Araport" id="AT3G60700"/>
<dbReference type="PANTHER" id="PTHR31125:SF8">
    <property type="entry name" value="F20P5.22 PROTEIN"/>
    <property type="match status" value="1"/>
</dbReference>
<dbReference type="ExpressionAtlas" id="A0A5S9XMV6">
    <property type="expression patterns" value="baseline and differential"/>
</dbReference>
<evidence type="ECO:0000313" key="1">
    <source>
        <dbReference type="Araport" id="AT3G60700"/>
    </source>
</evidence>
<dbReference type="PIRSF" id="PIRSF026169">
    <property type="entry name" value="DUF1163"/>
    <property type="match status" value="1"/>
</dbReference>
<dbReference type="OrthoDB" id="10270500at2759"/>
<gene>
    <name evidence="1" type="ordered locus">At3g60700</name>
    <name evidence="2" type="ORF">C24_LOCUS16333</name>
</gene>
<accession>A0A5S9XMV6</accession>
<dbReference type="Proteomes" id="UP000434276">
    <property type="component" value="Unassembled WGS sequence"/>
</dbReference>
<dbReference type="OMA" id="YSTIAFM"/>
<dbReference type="EMBL" id="CACSHJ010000089">
    <property type="protein sequence ID" value="CAA0387705.1"/>
    <property type="molecule type" value="Genomic_DNA"/>
</dbReference>
<evidence type="ECO:0000313" key="2">
    <source>
        <dbReference type="EMBL" id="CAA0387705.1"/>
    </source>
</evidence>
<sequence>MDLEKEAFVDKEELREEVPKKGEPAATLIFCCFSQLLVVWVTLCAVKFSCSYFLSKSITTNHVPYSTIAFMNFTVFDINTHLSAKWNLSIRVPENLPGSYICLQGDFQASLLYKNITIATSPPRSYNNLLFHWPQLLKVSGDVSEEDINGAIGKNIVNDIKERSEVRLGLRLFLPDCRENKAGTMKFACDEVKMKFESSYEQKITSTVVGYPNCLYDDH</sequence>
<organism evidence="2 3">
    <name type="scientific">Arabidopsis thaliana</name>
    <name type="common">Mouse-ear cress</name>
    <dbReference type="NCBI Taxonomy" id="3702"/>
    <lineage>
        <taxon>Eukaryota</taxon>
        <taxon>Viridiplantae</taxon>
        <taxon>Streptophyta</taxon>
        <taxon>Embryophyta</taxon>
        <taxon>Tracheophyta</taxon>
        <taxon>Spermatophyta</taxon>
        <taxon>Magnoliopsida</taxon>
        <taxon>eudicotyledons</taxon>
        <taxon>Gunneridae</taxon>
        <taxon>Pentapetalae</taxon>
        <taxon>rosids</taxon>
        <taxon>malvids</taxon>
        <taxon>Brassicales</taxon>
        <taxon>Brassicaceae</taxon>
        <taxon>Camelineae</taxon>
        <taxon>Arabidopsis</taxon>
    </lineage>
</organism>